<dbReference type="SMART" id="SM00679">
    <property type="entry name" value="CTNS"/>
    <property type="match status" value="1"/>
</dbReference>
<comment type="subcellular location">
    <subcellularLocation>
        <location evidence="1">Membrane</location>
        <topology evidence="1">Multi-pass membrane protein</topology>
    </subcellularLocation>
</comment>
<dbReference type="AlphaFoldDB" id="A0A318J4C2"/>
<dbReference type="OrthoDB" id="122062at2"/>
<accession>A0A318J4C2</accession>
<keyword evidence="7" id="KW-1185">Reference proteome</keyword>
<keyword evidence="3 5" id="KW-1133">Transmembrane helix</keyword>
<dbReference type="GO" id="GO:0016020">
    <property type="term" value="C:membrane"/>
    <property type="evidence" value="ECO:0007669"/>
    <property type="project" value="UniProtKB-SubCell"/>
</dbReference>
<dbReference type="NCBIfam" id="NF037968">
    <property type="entry name" value="SemiSWEET_2"/>
    <property type="match status" value="1"/>
</dbReference>
<dbReference type="Gene3D" id="1.20.1280.290">
    <property type="match status" value="1"/>
</dbReference>
<gene>
    <name evidence="6" type="ORF">DFR42_107192</name>
</gene>
<evidence type="ECO:0000256" key="3">
    <source>
        <dbReference type="ARBA" id="ARBA00022989"/>
    </source>
</evidence>
<reference evidence="6 7" key="1">
    <citation type="submission" date="2018-05" db="EMBL/GenBank/DDBJ databases">
        <title>Genomic Encyclopedia of Type Strains, Phase IV (KMG-IV): sequencing the most valuable type-strain genomes for metagenomic binning, comparative biology and taxonomic classification.</title>
        <authorList>
            <person name="Goeker M."/>
        </authorList>
    </citation>
    <scope>NUCLEOTIDE SEQUENCE [LARGE SCALE GENOMIC DNA]</scope>
    <source>
        <strain evidence="6 7">DSM 19792</strain>
    </source>
</reference>
<sequence length="87" mass="9604">MSIPLSADMVGYIAACLTTTAFIPQAWLTWRRKRAEGVSLGMYLILVSGVLMWLLYGLMLGALPVIIANIVTLVLASFILIMKLLYK</sequence>
<keyword evidence="4 5" id="KW-0472">Membrane</keyword>
<dbReference type="InterPro" id="IPR006603">
    <property type="entry name" value="PQ-loop_rpt"/>
</dbReference>
<keyword evidence="2 5" id="KW-0812">Transmembrane</keyword>
<dbReference type="InterPro" id="IPR047662">
    <property type="entry name" value="SemiSWEET"/>
</dbReference>
<evidence type="ECO:0000256" key="1">
    <source>
        <dbReference type="ARBA" id="ARBA00004141"/>
    </source>
</evidence>
<dbReference type="GO" id="GO:0051119">
    <property type="term" value="F:sugar transmembrane transporter activity"/>
    <property type="evidence" value="ECO:0007669"/>
    <property type="project" value="InterPro"/>
</dbReference>
<evidence type="ECO:0000313" key="7">
    <source>
        <dbReference type="Proteomes" id="UP000247792"/>
    </source>
</evidence>
<dbReference type="RefSeq" id="WP_110256768.1">
    <property type="nucleotide sequence ID" value="NZ_QJKB01000007.1"/>
</dbReference>
<organism evidence="6 7">
    <name type="scientific">Undibacterium pigrum</name>
    <dbReference type="NCBI Taxonomy" id="401470"/>
    <lineage>
        <taxon>Bacteria</taxon>
        <taxon>Pseudomonadati</taxon>
        <taxon>Pseudomonadota</taxon>
        <taxon>Betaproteobacteria</taxon>
        <taxon>Burkholderiales</taxon>
        <taxon>Oxalobacteraceae</taxon>
        <taxon>Undibacterium</taxon>
    </lineage>
</organism>
<evidence type="ECO:0000256" key="2">
    <source>
        <dbReference type="ARBA" id="ARBA00022692"/>
    </source>
</evidence>
<evidence type="ECO:0000256" key="4">
    <source>
        <dbReference type="ARBA" id="ARBA00023136"/>
    </source>
</evidence>
<feature type="transmembrane region" description="Helical" evidence="5">
    <location>
        <begin position="12"/>
        <end position="30"/>
    </location>
</feature>
<name>A0A318J4C2_9BURK</name>
<evidence type="ECO:0000256" key="5">
    <source>
        <dbReference type="SAM" id="Phobius"/>
    </source>
</evidence>
<comment type="caution">
    <text evidence="6">The sequence shown here is derived from an EMBL/GenBank/DDBJ whole genome shotgun (WGS) entry which is preliminary data.</text>
</comment>
<dbReference type="Pfam" id="PF04193">
    <property type="entry name" value="PQ-loop"/>
    <property type="match status" value="1"/>
</dbReference>
<dbReference type="Proteomes" id="UP000247792">
    <property type="component" value="Unassembled WGS sequence"/>
</dbReference>
<feature type="transmembrane region" description="Helical" evidence="5">
    <location>
        <begin position="62"/>
        <end position="86"/>
    </location>
</feature>
<feature type="transmembrane region" description="Helical" evidence="5">
    <location>
        <begin position="37"/>
        <end position="56"/>
    </location>
</feature>
<evidence type="ECO:0000313" key="6">
    <source>
        <dbReference type="EMBL" id="PXX41541.1"/>
    </source>
</evidence>
<proteinExistence type="predicted"/>
<dbReference type="EMBL" id="QJKB01000007">
    <property type="protein sequence ID" value="PXX41541.1"/>
    <property type="molecule type" value="Genomic_DNA"/>
</dbReference>
<protein>
    <submittedName>
        <fullName evidence="6">MtN3 and saliva related transmembrane protein</fullName>
    </submittedName>
</protein>